<feature type="region of interest" description="Disordered" evidence="1">
    <location>
        <begin position="62"/>
        <end position="118"/>
    </location>
</feature>
<comment type="caution">
    <text evidence="2">The sequence shown here is derived from an EMBL/GenBank/DDBJ whole genome shotgun (WGS) entry which is preliminary data.</text>
</comment>
<sequence length="118" mass="11895">MSSIQKLIKGRRLSTIILGLLSAAKVITDAVGWHVITNQEVNALTDGAAALMTVMSVVMSHNKTPSASGSSAGETGPVSAPEPQAGSTPPDSGTPDDGETGTATPEPASDGYARPHSL</sequence>
<name>A0ABV5AJQ5_9BACL</name>
<proteinExistence type="predicted"/>
<protein>
    <recommendedName>
        <fullName evidence="4">Phage holin</fullName>
    </recommendedName>
</protein>
<dbReference type="RefSeq" id="WP_275476046.1">
    <property type="nucleotide sequence ID" value="NZ_CP162940.1"/>
</dbReference>
<accession>A0ABV5AJQ5</accession>
<dbReference type="Proteomes" id="UP001579974">
    <property type="component" value="Unassembled WGS sequence"/>
</dbReference>
<keyword evidence="3" id="KW-1185">Reference proteome</keyword>
<evidence type="ECO:0000313" key="2">
    <source>
        <dbReference type="EMBL" id="MFB5192030.1"/>
    </source>
</evidence>
<evidence type="ECO:0000313" key="3">
    <source>
        <dbReference type="Proteomes" id="UP001579974"/>
    </source>
</evidence>
<evidence type="ECO:0008006" key="4">
    <source>
        <dbReference type="Google" id="ProtNLM"/>
    </source>
</evidence>
<dbReference type="EMBL" id="JBDXSU010000016">
    <property type="protein sequence ID" value="MFB5192030.1"/>
    <property type="molecule type" value="Genomic_DNA"/>
</dbReference>
<gene>
    <name evidence="2" type="ORF">KKP3000_000823</name>
</gene>
<feature type="compositionally biased region" description="Polar residues" evidence="1">
    <location>
        <begin position="62"/>
        <end position="73"/>
    </location>
</feature>
<organism evidence="2 3">
    <name type="scientific">Alicyclobacillus fastidiosus</name>
    <dbReference type="NCBI Taxonomy" id="392011"/>
    <lineage>
        <taxon>Bacteria</taxon>
        <taxon>Bacillati</taxon>
        <taxon>Bacillota</taxon>
        <taxon>Bacilli</taxon>
        <taxon>Bacillales</taxon>
        <taxon>Alicyclobacillaceae</taxon>
        <taxon>Alicyclobacillus</taxon>
    </lineage>
</organism>
<reference evidence="2 3" key="1">
    <citation type="journal article" date="2024" name="Int. J. Mol. Sci.">
        <title>Exploration of Alicyclobacillus spp. Genome in Search of Antibiotic Resistance.</title>
        <authorList>
            <person name="Bucka-Kolendo J."/>
            <person name="Kiousi D.E."/>
            <person name="Dekowska A."/>
            <person name="Mikolajczuk-Szczyrba A."/>
            <person name="Karadedos D.M."/>
            <person name="Michael P."/>
            <person name="Galanis A."/>
            <person name="Sokolowska B."/>
        </authorList>
    </citation>
    <scope>NUCLEOTIDE SEQUENCE [LARGE SCALE GENOMIC DNA]</scope>
    <source>
        <strain evidence="2 3">KKP 3000</strain>
    </source>
</reference>
<evidence type="ECO:0000256" key="1">
    <source>
        <dbReference type="SAM" id="MobiDB-lite"/>
    </source>
</evidence>